<dbReference type="EMBL" id="SMKS01000001">
    <property type="protein sequence ID" value="TDD10772.1"/>
    <property type="molecule type" value="Genomic_DNA"/>
</dbReference>
<evidence type="ECO:0000313" key="4">
    <source>
        <dbReference type="Proteomes" id="UP000295674"/>
    </source>
</evidence>
<evidence type="ECO:0000259" key="2">
    <source>
        <dbReference type="Pfam" id="PF01243"/>
    </source>
</evidence>
<protein>
    <submittedName>
        <fullName evidence="3">Pyridoxamine 5'-phosphate oxidase family protein</fullName>
    </submittedName>
</protein>
<dbReference type="InterPro" id="IPR012349">
    <property type="entry name" value="Split_barrel_FMN-bd"/>
</dbReference>
<gene>
    <name evidence="3" type="ORF">E1181_01825</name>
</gene>
<sequence>MTGWQELAEQAPELASAARARLESMRHHVLATLREDGSPRVSGTEAGWYGGDLTFGSMPGARKARDLQRDGRFALHTNPGDGTLSEPDVKISGVAVEVTGDEQAAWVAEVQPPQTDAHLFRCAITEVVTTKVSDDQTHLVITSWTPDRGVRVFKRT</sequence>
<dbReference type="PANTHER" id="PTHR35176">
    <property type="entry name" value="HEME OXYGENASE HI_0854-RELATED"/>
    <property type="match status" value="1"/>
</dbReference>
<dbReference type="GO" id="GO:0005829">
    <property type="term" value="C:cytosol"/>
    <property type="evidence" value="ECO:0007669"/>
    <property type="project" value="TreeGrafter"/>
</dbReference>
<evidence type="ECO:0000313" key="3">
    <source>
        <dbReference type="EMBL" id="TDD10772.1"/>
    </source>
</evidence>
<accession>A0A4R4VXG0</accession>
<keyword evidence="4" id="KW-1185">Reference proteome</keyword>
<dbReference type="Pfam" id="PF01243">
    <property type="entry name" value="PNPOx_N"/>
    <property type="match status" value="1"/>
</dbReference>
<dbReference type="SUPFAM" id="SSF50475">
    <property type="entry name" value="FMN-binding split barrel"/>
    <property type="match status" value="1"/>
</dbReference>
<feature type="domain" description="Pyridoxamine 5'-phosphate oxidase N-terminal" evidence="2">
    <location>
        <begin position="17"/>
        <end position="129"/>
    </location>
</feature>
<keyword evidence="1" id="KW-0560">Oxidoreductase</keyword>
<organism evidence="3 4">
    <name type="scientific">Saccharopolyspora terrae</name>
    <dbReference type="NCBI Taxonomy" id="2530384"/>
    <lineage>
        <taxon>Bacteria</taxon>
        <taxon>Bacillati</taxon>
        <taxon>Actinomycetota</taxon>
        <taxon>Actinomycetes</taxon>
        <taxon>Pseudonocardiales</taxon>
        <taxon>Pseudonocardiaceae</taxon>
        <taxon>Saccharopolyspora</taxon>
    </lineage>
</organism>
<dbReference type="InterPro" id="IPR011576">
    <property type="entry name" value="Pyridox_Oxase_N"/>
</dbReference>
<dbReference type="InterPro" id="IPR052019">
    <property type="entry name" value="F420H2_bilvrd_red/Heme_oxyg"/>
</dbReference>
<evidence type="ECO:0000256" key="1">
    <source>
        <dbReference type="ARBA" id="ARBA00023002"/>
    </source>
</evidence>
<dbReference type="AlphaFoldDB" id="A0A4R4VXG0"/>
<dbReference type="Gene3D" id="2.30.110.10">
    <property type="entry name" value="Electron Transport, Fmn-binding Protein, Chain A"/>
    <property type="match status" value="1"/>
</dbReference>
<dbReference type="GO" id="GO:0070967">
    <property type="term" value="F:coenzyme F420 binding"/>
    <property type="evidence" value="ECO:0007669"/>
    <property type="project" value="TreeGrafter"/>
</dbReference>
<dbReference type="RefSeq" id="WP_132672063.1">
    <property type="nucleotide sequence ID" value="NZ_SMKS01000001.1"/>
</dbReference>
<dbReference type="GO" id="GO:0016627">
    <property type="term" value="F:oxidoreductase activity, acting on the CH-CH group of donors"/>
    <property type="evidence" value="ECO:0007669"/>
    <property type="project" value="TreeGrafter"/>
</dbReference>
<dbReference type="PANTHER" id="PTHR35176:SF6">
    <property type="entry name" value="HEME OXYGENASE HI_0854-RELATED"/>
    <property type="match status" value="1"/>
</dbReference>
<dbReference type="OrthoDB" id="5115613at2"/>
<name>A0A4R4VXG0_9PSEU</name>
<comment type="caution">
    <text evidence="3">The sequence shown here is derived from an EMBL/GenBank/DDBJ whole genome shotgun (WGS) entry which is preliminary data.</text>
</comment>
<proteinExistence type="predicted"/>
<reference evidence="3 4" key="1">
    <citation type="submission" date="2019-03" db="EMBL/GenBank/DDBJ databases">
        <title>Draft genome sequences of novel Actinobacteria.</title>
        <authorList>
            <person name="Sahin N."/>
            <person name="Ay H."/>
            <person name="Saygin H."/>
        </authorList>
    </citation>
    <scope>NUCLEOTIDE SEQUENCE [LARGE SCALE GENOMIC DNA]</scope>
    <source>
        <strain evidence="3 4">16K309</strain>
    </source>
</reference>
<dbReference type="Proteomes" id="UP000295674">
    <property type="component" value="Unassembled WGS sequence"/>
</dbReference>